<dbReference type="AlphaFoldDB" id="A0A7R5KDC3"/>
<feature type="region of interest" description="Disordered" evidence="1">
    <location>
        <begin position="1"/>
        <end position="253"/>
    </location>
</feature>
<feature type="compositionally biased region" description="Low complexity" evidence="1">
    <location>
        <begin position="146"/>
        <end position="175"/>
    </location>
</feature>
<protein>
    <submittedName>
        <fullName evidence="3">Translation initiation factor IF-2-like</fullName>
    </submittedName>
</protein>
<reference evidence="3" key="1">
    <citation type="submission" date="2025-08" db="UniProtKB">
        <authorList>
            <consortium name="RefSeq"/>
        </authorList>
    </citation>
    <scope>IDENTIFICATION</scope>
    <source>
        <tissue evidence="3">Muscle</tissue>
    </source>
</reference>
<proteinExistence type="predicted"/>
<dbReference type="Proteomes" id="UP000504627">
    <property type="component" value="Unplaced"/>
</dbReference>
<feature type="compositionally biased region" description="Polar residues" evidence="1">
    <location>
        <begin position="1"/>
        <end position="11"/>
    </location>
</feature>
<dbReference type="GeneID" id="120322625"/>
<keyword evidence="2" id="KW-1185">Reference proteome</keyword>
<accession>A0A7R5KDC3</accession>
<evidence type="ECO:0000313" key="2">
    <source>
        <dbReference type="Proteomes" id="UP000504627"/>
    </source>
</evidence>
<dbReference type="InParanoid" id="A0A7R5KDC3"/>
<evidence type="ECO:0000256" key="1">
    <source>
        <dbReference type="SAM" id="MobiDB-lite"/>
    </source>
</evidence>
<gene>
    <name evidence="3" type="primary">LOC120322625</name>
</gene>
<organism evidence="2 3">
    <name type="scientific">Pipra filicauda</name>
    <name type="common">Wire-tailed manakin</name>
    <dbReference type="NCBI Taxonomy" id="649802"/>
    <lineage>
        <taxon>Eukaryota</taxon>
        <taxon>Metazoa</taxon>
        <taxon>Chordata</taxon>
        <taxon>Craniata</taxon>
        <taxon>Vertebrata</taxon>
        <taxon>Euteleostomi</taxon>
        <taxon>Archelosauria</taxon>
        <taxon>Archosauria</taxon>
        <taxon>Dinosauria</taxon>
        <taxon>Saurischia</taxon>
        <taxon>Theropoda</taxon>
        <taxon>Coelurosauria</taxon>
        <taxon>Aves</taxon>
        <taxon>Neognathae</taxon>
        <taxon>Neoaves</taxon>
        <taxon>Telluraves</taxon>
        <taxon>Australaves</taxon>
        <taxon>Passeriformes</taxon>
        <taxon>Pipridae</taxon>
        <taxon>Pipra</taxon>
    </lineage>
</organism>
<name>A0A7R5KDC3_9PASS</name>
<feature type="compositionally biased region" description="Low complexity" evidence="1">
    <location>
        <begin position="209"/>
        <end position="225"/>
    </location>
</feature>
<feature type="compositionally biased region" description="Low complexity" evidence="1">
    <location>
        <begin position="187"/>
        <end position="201"/>
    </location>
</feature>
<evidence type="ECO:0000313" key="3">
    <source>
        <dbReference type="RefSeq" id="XP_039234349.1"/>
    </source>
</evidence>
<sequence>MAGLQTDPTTAQKKKEMKRQRNQLFRSAANIIRFQAGANTPPTSRDNRNCGGHALLPPSEVGRHGAGPRCRGAPLGQPPRSSRRGPARPGVPLPSPTPFQRLHGAAQRGAGTPAPRSRSGPDCPLARREQPAGSDGRPSDPPDVTAPSAPLLSPFPLRSLRPASCRTGMKTSGSRSGKGGEEKEGSGNKTTAATRTSAAPPRDAHGRARPGPARPGAGTAPASPRTPRPRLPRSVTAILGVRHLAPPCPPPPS</sequence>
<dbReference type="RefSeq" id="XP_039234349.1">
    <property type="nucleotide sequence ID" value="XM_039378415.1"/>
</dbReference>